<name>A0A4Y8MUH1_9BURK</name>
<dbReference type="RefSeq" id="WP_134463784.1">
    <property type="nucleotide sequence ID" value="NZ_JBHMFL010000151.1"/>
</dbReference>
<dbReference type="Proteomes" id="UP000297385">
    <property type="component" value="Unassembled WGS sequence"/>
</dbReference>
<feature type="region of interest" description="Disordered" evidence="1">
    <location>
        <begin position="63"/>
        <end position="82"/>
    </location>
</feature>
<evidence type="ECO:0000256" key="1">
    <source>
        <dbReference type="SAM" id="MobiDB-lite"/>
    </source>
</evidence>
<proteinExistence type="predicted"/>
<dbReference type="EMBL" id="SNVI01000002">
    <property type="protein sequence ID" value="TFE41069.1"/>
    <property type="molecule type" value="Genomic_DNA"/>
</dbReference>
<accession>A0A4Y8MUH1</accession>
<gene>
    <name evidence="2" type="ORF">E2553_30700</name>
</gene>
<evidence type="ECO:0000313" key="2">
    <source>
        <dbReference type="EMBL" id="TFE41069.1"/>
    </source>
</evidence>
<sequence length="457" mass="49981">MMTQSRRTALLFRAVLVSLPIFWCSSVWAPPMARPAFHPIEVRPVEPPKQVESVKESDKIDVLKDPNAPLPKPTGTASTQVESPWHRITDSLGAPTNSIQQAYVALIVLVDGRGVLTTNYTQTGQTEAQTIILQNPELFQADALVPHVARLLGPNVQVSDLPVKIVLTQAIDSDQFNMIFDKKLQTFRIDMSNFRSAELYTKDGANVYLLEKVNRPKPPPRWMAKLNKCCVFTGIPPDFTGWNRLHDIPFKKDSARVISLFPDAATAKALKDIGDSKNIVHPDQIKTNPEVAIREAFASGDAGSPVVVIGHVAGGAFRVEGADGFDISFEMLTNLARDTGRPLFLIGCYTADQFQAPVNGPANRDYAVGTVNLLYPREVAPKVVAALKSSSNVQALVEHMSDPALYLWISSDFLVNADSAGAKTLRAPIYKDTTDGKRSIVGFLFVYLPCKLLGACA</sequence>
<reference evidence="2 3" key="1">
    <citation type="submission" date="2019-03" db="EMBL/GenBank/DDBJ databases">
        <title>Complete Genome Sequence of Paraburkholderia dipogonis ICMP 19430T, a Nitrogen-fixing Symbiont of the South African Invasive Legume Dipogon lignosus in New Zealand.</title>
        <authorList>
            <person name="De Meyer S.E."/>
        </authorList>
    </citation>
    <scope>NUCLEOTIDE SEQUENCE [LARGE SCALE GENOMIC DNA]</scope>
    <source>
        <strain evidence="2 3">ICMP 19430</strain>
    </source>
</reference>
<dbReference type="GeneID" id="97310358"/>
<comment type="caution">
    <text evidence="2">The sequence shown here is derived from an EMBL/GenBank/DDBJ whole genome shotgun (WGS) entry which is preliminary data.</text>
</comment>
<organism evidence="2 3">
    <name type="scientific">Paraburkholderia dipogonis</name>
    <dbReference type="NCBI Taxonomy" id="1211383"/>
    <lineage>
        <taxon>Bacteria</taxon>
        <taxon>Pseudomonadati</taxon>
        <taxon>Pseudomonadota</taxon>
        <taxon>Betaproteobacteria</taxon>
        <taxon>Burkholderiales</taxon>
        <taxon>Burkholderiaceae</taxon>
        <taxon>Paraburkholderia</taxon>
    </lineage>
</organism>
<protein>
    <submittedName>
        <fullName evidence="2">Uncharacterized protein</fullName>
    </submittedName>
</protein>
<dbReference type="AlphaFoldDB" id="A0A4Y8MUH1"/>
<evidence type="ECO:0000313" key="3">
    <source>
        <dbReference type="Proteomes" id="UP000297385"/>
    </source>
</evidence>